<dbReference type="EMBL" id="GBXM01108474">
    <property type="protein sequence ID" value="JAH00103.1"/>
    <property type="molecule type" value="Transcribed_RNA"/>
</dbReference>
<evidence type="ECO:0000313" key="1">
    <source>
        <dbReference type="EMBL" id="JAH00103.1"/>
    </source>
</evidence>
<protein>
    <submittedName>
        <fullName evidence="1">Uncharacterized protein</fullName>
    </submittedName>
</protein>
<proteinExistence type="predicted"/>
<accession>A0A0E9P891</accession>
<dbReference type="AlphaFoldDB" id="A0A0E9P891"/>
<sequence>MRFGSSENELAKFKTIKASNY</sequence>
<reference evidence="1" key="2">
    <citation type="journal article" date="2015" name="Fish Shellfish Immunol.">
        <title>Early steps in the European eel (Anguilla anguilla)-Vibrio vulnificus interaction in the gills: Role of the RtxA13 toxin.</title>
        <authorList>
            <person name="Callol A."/>
            <person name="Pajuelo D."/>
            <person name="Ebbesson L."/>
            <person name="Teles M."/>
            <person name="MacKenzie S."/>
            <person name="Amaro C."/>
        </authorList>
    </citation>
    <scope>NUCLEOTIDE SEQUENCE</scope>
</reference>
<organism evidence="1">
    <name type="scientific">Anguilla anguilla</name>
    <name type="common">European freshwater eel</name>
    <name type="synonym">Muraena anguilla</name>
    <dbReference type="NCBI Taxonomy" id="7936"/>
    <lineage>
        <taxon>Eukaryota</taxon>
        <taxon>Metazoa</taxon>
        <taxon>Chordata</taxon>
        <taxon>Craniata</taxon>
        <taxon>Vertebrata</taxon>
        <taxon>Euteleostomi</taxon>
        <taxon>Actinopterygii</taxon>
        <taxon>Neopterygii</taxon>
        <taxon>Teleostei</taxon>
        <taxon>Anguilliformes</taxon>
        <taxon>Anguillidae</taxon>
        <taxon>Anguilla</taxon>
    </lineage>
</organism>
<name>A0A0E9P891_ANGAN</name>
<reference evidence="1" key="1">
    <citation type="submission" date="2014-11" db="EMBL/GenBank/DDBJ databases">
        <authorList>
            <person name="Amaro Gonzalez C."/>
        </authorList>
    </citation>
    <scope>NUCLEOTIDE SEQUENCE</scope>
</reference>